<dbReference type="InterPro" id="IPR003488">
    <property type="entry name" value="DprA"/>
</dbReference>
<dbReference type="PANTHER" id="PTHR43022">
    <property type="entry name" value="PROTEIN SMF"/>
    <property type="match status" value="1"/>
</dbReference>
<feature type="domain" description="Smf/DprA SLOG" evidence="2">
    <location>
        <begin position="110"/>
        <end position="304"/>
    </location>
</feature>
<name>E5XSI8_SEGRC</name>
<evidence type="ECO:0000259" key="2">
    <source>
        <dbReference type="Pfam" id="PF02481"/>
    </source>
</evidence>
<dbReference type="PANTHER" id="PTHR43022:SF1">
    <property type="entry name" value="PROTEIN SMF"/>
    <property type="match status" value="1"/>
</dbReference>
<dbReference type="InterPro" id="IPR057666">
    <property type="entry name" value="DrpA_SLOG"/>
</dbReference>
<dbReference type="OrthoDB" id="9785707at2"/>
<dbReference type="Gene3D" id="3.40.50.450">
    <property type="match status" value="1"/>
</dbReference>
<dbReference type="Proteomes" id="UP000004816">
    <property type="component" value="Unassembled WGS sequence"/>
</dbReference>
<reference evidence="4 5" key="1">
    <citation type="journal article" date="2011" name="Stand. Genomic Sci.">
        <title>High quality draft genome sequence of Segniliparus rugosus CDC 945(T)= (ATCC BAA-974(T)).</title>
        <authorList>
            <person name="Earl A.M."/>
            <person name="Desjardins C.A."/>
            <person name="Fitzgerald M.G."/>
            <person name="Arachchi H.M."/>
            <person name="Zeng Q."/>
            <person name="Mehta T."/>
            <person name="Griggs A."/>
            <person name="Birren B.W."/>
            <person name="Toney N.C."/>
            <person name="Carr J."/>
            <person name="Posey J."/>
            <person name="Butler W.R."/>
        </authorList>
    </citation>
    <scope>NUCLEOTIDE SEQUENCE [LARGE SCALE GENOMIC DNA]</scope>
    <source>
        <strain evidence="5">ATCC BAA-974 / DSM 45345 / CCUG 50838 / CIP 108380 / JCM 13579 / CDC 945</strain>
    </source>
</reference>
<dbReference type="GO" id="GO:0009294">
    <property type="term" value="P:DNA-mediated transformation"/>
    <property type="evidence" value="ECO:0007669"/>
    <property type="project" value="InterPro"/>
</dbReference>
<keyword evidence="5" id="KW-1185">Reference proteome</keyword>
<protein>
    <submittedName>
        <fullName evidence="4">DNA protecting protein DprA</fullName>
    </submittedName>
</protein>
<comment type="similarity">
    <text evidence="1">Belongs to the DprA/Smf family.</text>
</comment>
<accession>E5XSI8</accession>
<comment type="caution">
    <text evidence="4">The sequence shown here is derived from an EMBL/GenBank/DDBJ whole genome shotgun (WGS) entry which is preliminary data.</text>
</comment>
<evidence type="ECO:0000259" key="3">
    <source>
        <dbReference type="Pfam" id="PF17782"/>
    </source>
</evidence>
<gene>
    <name evidence="4" type="ORF">HMPREF9336_02460</name>
</gene>
<organism evidence="4 5">
    <name type="scientific">Segniliparus rugosus (strain ATCC BAA-974 / DSM 45345 / CCUG 50838 / CIP 108380 / JCM 13579 / CDC 945)</name>
    <dbReference type="NCBI Taxonomy" id="679197"/>
    <lineage>
        <taxon>Bacteria</taxon>
        <taxon>Bacillati</taxon>
        <taxon>Actinomycetota</taxon>
        <taxon>Actinomycetes</taxon>
        <taxon>Mycobacteriales</taxon>
        <taxon>Segniliparaceae</taxon>
        <taxon>Segniliparus</taxon>
    </lineage>
</organism>
<dbReference type="HOGENOM" id="CLU_029601_2_1_11"/>
<evidence type="ECO:0000313" key="5">
    <source>
        <dbReference type="Proteomes" id="UP000004816"/>
    </source>
</evidence>
<evidence type="ECO:0000256" key="1">
    <source>
        <dbReference type="ARBA" id="ARBA00006525"/>
    </source>
</evidence>
<proteinExistence type="inferred from homology"/>
<dbReference type="AlphaFoldDB" id="E5XSI8"/>
<dbReference type="EMBL" id="ACZI02000002">
    <property type="protein sequence ID" value="EFV12665.1"/>
    <property type="molecule type" value="Genomic_DNA"/>
</dbReference>
<dbReference type="Pfam" id="PF02481">
    <property type="entry name" value="DNA_processg_A"/>
    <property type="match status" value="1"/>
</dbReference>
<dbReference type="STRING" id="679197.HMPREF9336_02460"/>
<dbReference type="Pfam" id="PF17782">
    <property type="entry name" value="WHD_DprA"/>
    <property type="match status" value="1"/>
</dbReference>
<dbReference type="RefSeq" id="WP_007470803.1">
    <property type="nucleotide sequence ID" value="NZ_KI391953.1"/>
</dbReference>
<dbReference type="SUPFAM" id="SSF102405">
    <property type="entry name" value="MCP/YpsA-like"/>
    <property type="match status" value="1"/>
</dbReference>
<dbReference type="NCBIfam" id="TIGR00732">
    <property type="entry name" value="dprA"/>
    <property type="match status" value="1"/>
</dbReference>
<sequence>MSPDERELAWAYLSRVVEPPCPPLVDFLAERDVVEAARLIAKDQLPADQAELRSLTCARRDCDFARRDLAAVAELGGRLITEDSPDWPGWRLLAFARARADSSGQSAALAPPFALWTLGEVDLSAAVGFSCAVVGARAASGYGERVASEWSSDIAEAGGTVISGGAHGVDAASHRGALASGGTTLAVLACGVDVAYPAGHVQLFRRIAANGAVLSEYPPGTRPARHRFLARNRLVAGLSGGVLVVEAGSRSGALNTASWARRLGLPLFAVPGSVFAFSSVGCHALIESGEAELAREAGTLIERVGPIGLLAPERPDNSRALDSLSPEQNRLHGALDPRKAKSVAEISRSSALAIGTVRAELSLLELRGFAKEAAEGGWIRTS</sequence>
<evidence type="ECO:0000313" key="4">
    <source>
        <dbReference type="EMBL" id="EFV12665.1"/>
    </source>
</evidence>
<dbReference type="eggNOG" id="COG0758">
    <property type="taxonomic scope" value="Bacteria"/>
</dbReference>
<dbReference type="InterPro" id="IPR041614">
    <property type="entry name" value="DprA_WH"/>
</dbReference>
<feature type="domain" description="DprA winged helix" evidence="3">
    <location>
        <begin position="318"/>
        <end position="372"/>
    </location>
</feature>